<accession>A0A2N9LSP2</accession>
<dbReference type="InterPro" id="IPR011009">
    <property type="entry name" value="Kinase-like_dom_sf"/>
</dbReference>
<keyword evidence="8" id="KW-0472">Membrane</keyword>
<dbReference type="InterPro" id="IPR008271">
    <property type="entry name" value="Ser/Thr_kinase_AS"/>
</dbReference>
<evidence type="ECO:0000256" key="3">
    <source>
        <dbReference type="ARBA" id="ARBA00022679"/>
    </source>
</evidence>
<proteinExistence type="predicted"/>
<dbReference type="Proteomes" id="UP000239735">
    <property type="component" value="Unassembled WGS sequence"/>
</dbReference>
<dbReference type="Gene3D" id="1.10.510.10">
    <property type="entry name" value="Transferase(Phosphotransferase) domain 1"/>
    <property type="match status" value="1"/>
</dbReference>
<evidence type="ECO:0000256" key="4">
    <source>
        <dbReference type="ARBA" id="ARBA00022741"/>
    </source>
</evidence>
<feature type="binding site" evidence="7">
    <location>
        <position position="102"/>
    </location>
    <ligand>
        <name>ATP</name>
        <dbReference type="ChEBI" id="CHEBI:30616"/>
    </ligand>
</feature>
<name>A0A2N9LSP2_9BACT</name>
<dbReference type="PROSITE" id="PS50011">
    <property type="entry name" value="PROTEIN_KINASE_DOM"/>
    <property type="match status" value="1"/>
</dbReference>
<protein>
    <recommendedName>
        <fullName evidence="1">non-specific serine/threonine protein kinase</fullName>
        <ecNumber evidence="1">2.7.11.1</ecNumber>
    </recommendedName>
</protein>
<keyword evidence="5 10" id="KW-0418">Kinase</keyword>
<dbReference type="GO" id="GO:0005524">
    <property type="term" value="F:ATP binding"/>
    <property type="evidence" value="ECO:0007669"/>
    <property type="project" value="UniProtKB-UniRule"/>
</dbReference>
<organism evidence="10 11">
    <name type="scientific">Candidatus Sulfuritelmatomonas gaucii</name>
    <dbReference type="NCBI Taxonomy" id="2043161"/>
    <lineage>
        <taxon>Bacteria</taxon>
        <taxon>Pseudomonadati</taxon>
        <taxon>Acidobacteriota</taxon>
        <taxon>Terriglobia</taxon>
        <taxon>Terriglobales</taxon>
        <taxon>Acidobacteriaceae</taxon>
        <taxon>Candidatus Sulfuritelmatomonas</taxon>
    </lineage>
</organism>
<dbReference type="Gene3D" id="3.40.50.10070">
    <property type="entry name" value="TolB, N-terminal domain"/>
    <property type="match status" value="1"/>
</dbReference>
<keyword evidence="2 10" id="KW-0723">Serine/threonine-protein kinase</keyword>
<dbReference type="InterPro" id="IPR017441">
    <property type="entry name" value="Protein_kinase_ATP_BS"/>
</dbReference>
<dbReference type="PANTHER" id="PTHR43289:SF34">
    <property type="entry name" value="SERINE_THREONINE-PROTEIN KINASE YBDM-RELATED"/>
    <property type="match status" value="1"/>
</dbReference>
<dbReference type="FunFam" id="1.10.510.10:FF:000021">
    <property type="entry name" value="Serine/threonine protein kinase"/>
    <property type="match status" value="1"/>
</dbReference>
<evidence type="ECO:0000256" key="1">
    <source>
        <dbReference type="ARBA" id="ARBA00012513"/>
    </source>
</evidence>
<dbReference type="PROSITE" id="PS00107">
    <property type="entry name" value="PROTEIN_KINASE_ATP"/>
    <property type="match status" value="1"/>
</dbReference>
<dbReference type="SMART" id="SM00220">
    <property type="entry name" value="S_TKc"/>
    <property type="match status" value="1"/>
</dbReference>
<evidence type="ECO:0000259" key="9">
    <source>
        <dbReference type="PROSITE" id="PS50011"/>
    </source>
</evidence>
<reference evidence="11" key="1">
    <citation type="submission" date="2018-02" db="EMBL/GenBank/DDBJ databases">
        <authorList>
            <person name="Hausmann B."/>
        </authorList>
    </citation>
    <scope>NUCLEOTIDE SEQUENCE [LARGE SCALE GENOMIC DNA]</scope>
    <source>
        <strain evidence="11">Peat soil MAG SbA5</strain>
    </source>
</reference>
<dbReference type="Pfam" id="PF00069">
    <property type="entry name" value="Pkinase"/>
    <property type="match status" value="1"/>
</dbReference>
<dbReference type="EC" id="2.7.11.1" evidence="1"/>
<evidence type="ECO:0000256" key="2">
    <source>
        <dbReference type="ARBA" id="ARBA00022527"/>
    </source>
</evidence>
<dbReference type="InterPro" id="IPR000719">
    <property type="entry name" value="Prot_kinase_dom"/>
</dbReference>
<evidence type="ECO:0000313" key="11">
    <source>
        <dbReference type="Proteomes" id="UP000239735"/>
    </source>
</evidence>
<sequence>MEGLYHAVLETSGEEREALLAQSDPEVRRAVEALLVHGSSGEGLLDRPAWEQANTLLEPPSMQIAPGERLGPYRVEAKIGAGGMGEVYRATDARLNRFVAIKVSDAQFTERFEREAKAIAALNHPNICQIYDIGPNYLVMEYVDGPPVVSGGQEPTLPAEALRLATQIASAIEAAHAKGIVHRDLKPANILVTAAGVVKLLDFGLAKQNPRSDLPENGTQTLSATQAGTIMGTPAYMSPEQAEGRTADARSDIFSFGAILYEMLAGRRAFPGASAASILGAILHKNPDPLGAPPALNAIVLKCLSKSPDDRFQTATDLRMALERASTSGGSIVIHRLKQHRLALAIAGALLVIVAVSLGIYLKGFKTGSINSIAVLPLDIQSNEPEADYISDGITESINNSLARLPDLKVIPHSVALHYKGKAADFQKVGDALGVQAVLTGRVAQRGDDLTIDIELDEVHNGKQLWGQQYTRKVADLLMVKNDIAREVSQRLRSQLSAADQEKLTLGSTGNPEAYQLYLKGEHYTNKW</sequence>
<evidence type="ECO:0000256" key="5">
    <source>
        <dbReference type="ARBA" id="ARBA00022777"/>
    </source>
</evidence>
<dbReference type="PANTHER" id="PTHR43289">
    <property type="entry name" value="MITOGEN-ACTIVATED PROTEIN KINASE KINASE KINASE 20-RELATED"/>
    <property type="match status" value="1"/>
</dbReference>
<dbReference type="CDD" id="cd14014">
    <property type="entry name" value="STKc_PknB_like"/>
    <property type="match status" value="1"/>
</dbReference>
<dbReference type="SUPFAM" id="SSF56112">
    <property type="entry name" value="Protein kinase-like (PK-like)"/>
    <property type="match status" value="1"/>
</dbReference>
<dbReference type="PROSITE" id="PS00108">
    <property type="entry name" value="PROTEIN_KINASE_ST"/>
    <property type="match status" value="1"/>
</dbReference>
<keyword evidence="6 7" id="KW-0067">ATP-binding</keyword>
<dbReference type="SUPFAM" id="SSF52964">
    <property type="entry name" value="TolB, N-terminal domain"/>
    <property type="match status" value="1"/>
</dbReference>
<keyword evidence="8" id="KW-0812">Transmembrane</keyword>
<gene>
    <name evidence="10" type="ORF">SBA5_540004</name>
</gene>
<dbReference type="Gene3D" id="3.30.200.20">
    <property type="entry name" value="Phosphorylase Kinase, domain 1"/>
    <property type="match status" value="1"/>
</dbReference>
<feature type="domain" description="Protein kinase" evidence="9">
    <location>
        <begin position="73"/>
        <end position="323"/>
    </location>
</feature>
<keyword evidence="4 7" id="KW-0547">Nucleotide-binding</keyword>
<keyword evidence="3" id="KW-0808">Transferase</keyword>
<evidence type="ECO:0000256" key="6">
    <source>
        <dbReference type="ARBA" id="ARBA00022840"/>
    </source>
</evidence>
<keyword evidence="8" id="KW-1133">Transmembrane helix</keyword>
<evidence type="ECO:0000313" key="10">
    <source>
        <dbReference type="EMBL" id="SPE26247.1"/>
    </source>
</evidence>
<evidence type="ECO:0000256" key="7">
    <source>
        <dbReference type="PROSITE-ProRule" id="PRU10141"/>
    </source>
</evidence>
<dbReference type="EMBL" id="OKRB01000113">
    <property type="protein sequence ID" value="SPE26247.1"/>
    <property type="molecule type" value="Genomic_DNA"/>
</dbReference>
<dbReference type="GO" id="GO:0004674">
    <property type="term" value="F:protein serine/threonine kinase activity"/>
    <property type="evidence" value="ECO:0007669"/>
    <property type="project" value="UniProtKB-KW"/>
</dbReference>
<dbReference type="AlphaFoldDB" id="A0A2N9LSP2"/>
<evidence type="ECO:0000256" key="8">
    <source>
        <dbReference type="SAM" id="Phobius"/>
    </source>
</evidence>
<feature type="transmembrane region" description="Helical" evidence="8">
    <location>
        <begin position="342"/>
        <end position="362"/>
    </location>
</feature>